<dbReference type="AlphaFoldDB" id="A0A6M4IRJ5"/>
<sequence length="868" mass="92703">MIPDRALWQRARALFDELVDLEPAVREAQLQELKQDDATLYAAVARLLGADSRSEDALRDYSFGSPHAVPAAVANSQDPLGIVGHVVSHFRITGFVAAGGMGVVYAAEDVQLGRTVALKFPLPQEQLDRAVQERFVNEARSVASLDHPNLCTIHEIGESEHGVFLAMPLYFGETLRDRLNRTGTLEPDEAIELVRQVTLGLVAAHEVGVVHRDLKPGNLMLLADGSVKILDFGLAKIRDVNLTKSRMTLGTIGYVAPEQIRRRPVDARADVWAVGVMLYEMLTGTLPFRGEHEVAILHAVLHEEPRRPSEVNRALTPAIDNLIGALIQKDPAARYQSSGALLADLEAIQAGASVSHRAPFWSQSVRRRQARAVLLPAGAVVLVAIGGASWGIKLRADRAALTRAESARAPVLSWVRDTTEVRTAAQLLAAMDPVNAGRAVRLAAGTYDVSSPITVPDGMTLIGAGVMQFDAQALPIGFTDATRSTIRMMESSDGSVITLGHRTTLRGLEIVDLEGRSGNVIAVASRHPRDSVDAAIIETVIVNANPLAIGPSGALGRGLWVTTQNPNMGKEPAPHEGSALSVHLTRSIIRSPSGGGGFFAYNFAAVSSIRVEIAGSVIGGSNEANGGVSRPDAVHDSNVHLVSTGNLYRNEWANPCVSPLLGWNFTGGSGAPIPIRLAASTRNQLRVQSVNDRLEGFTTAVIATGGRRFFAEPLNAAPTDNHVELQLIGTTISTPACDDRDGTTAVDNTAGIPSARKAIVADLRLTGAASEIDRLHPGDRNTVRVELRGVTGSGRRSNRYIDEGGPLGELPAQFRGSGNRLEIVGDPQSFARMNRTIVPAPALGYFRPIQTAVARKPASEATLRSTFR</sequence>
<evidence type="ECO:0000313" key="8">
    <source>
        <dbReference type="EMBL" id="QJR37544.1"/>
    </source>
</evidence>
<keyword evidence="3" id="KW-0808">Transferase</keyword>
<organism evidence="8 9">
    <name type="scientific">Gemmatimonas groenlandica</name>
    <dbReference type="NCBI Taxonomy" id="2732249"/>
    <lineage>
        <taxon>Bacteria</taxon>
        <taxon>Pseudomonadati</taxon>
        <taxon>Gemmatimonadota</taxon>
        <taxon>Gemmatimonadia</taxon>
        <taxon>Gemmatimonadales</taxon>
        <taxon>Gemmatimonadaceae</taxon>
        <taxon>Gemmatimonas</taxon>
    </lineage>
</organism>
<dbReference type="CDD" id="cd14014">
    <property type="entry name" value="STKc_PknB_like"/>
    <property type="match status" value="1"/>
</dbReference>
<keyword evidence="5 8" id="KW-0418">Kinase</keyword>
<dbReference type="SUPFAM" id="SSF51126">
    <property type="entry name" value="Pectin lyase-like"/>
    <property type="match status" value="1"/>
</dbReference>
<dbReference type="InterPro" id="IPR011050">
    <property type="entry name" value="Pectin_lyase_fold/virulence"/>
</dbReference>
<dbReference type="InterPro" id="IPR008271">
    <property type="entry name" value="Ser/Thr_kinase_AS"/>
</dbReference>
<dbReference type="PANTHER" id="PTHR43289">
    <property type="entry name" value="MITOGEN-ACTIVATED PROTEIN KINASE KINASE KINASE 20-RELATED"/>
    <property type="match status" value="1"/>
</dbReference>
<dbReference type="InterPro" id="IPR000719">
    <property type="entry name" value="Prot_kinase_dom"/>
</dbReference>
<dbReference type="InterPro" id="IPR011009">
    <property type="entry name" value="Kinase-like_dom_sf"/>
</dbReference>
<evidence type="ECO:0000256" key="6">
    <source>
        <dbReference type="ARBA" id="ARBA00022840"/>
    </source>
</evidence>
<dbReference type="SMART" id="SM00220">
    <property type="entry name" value="S_TKc"/>
    <property type="match status" value="1"/>
</dbReference>
<dbReference type="SUPFAM" id="SSF56112">
    <property type="entry name" value="Protein kinase-like (PK-like)"/>
    <property type="match status" value="1"/>
</dbReference>
<name>A0A6M4IRJ5_9BACT</name>
<keyword evidence="6" id="KW-0067">ATP-binding</keyword>
<dbReference type="PROSITE" id="PS00108">
    <property type="entry name" value="PROTEIN_KINASE_ST"/>
    <property type="match status" value="1"/>
</dbReference>
<evidence type="ECO:0000256" key="2">
    <source>
        <dbReference type="ARBA" id="ARBA00022527"/>
    </source>
</evidence>
<dbReference type="Gene3D" id="3.30.200.20">
    <property type="entry name" value="Phosphorylase Kinase, domain 1"/>
    <property type="match status" value="1"/>
</dbReference>
<evidence type="ECO:0000256" key="3">
    <source>
        <dbReference type="ARBA" id="ARBA00022679"/>
    </source>
</evidence>
<keyword evidence="9" id="KW-1185">Reference proteome</keyword>
<evidence type="ECO:0000313" key="9">
    <source>
        <dbReference type="Proteomes" id="UP000500938"/>
    </source>
</evidence>
<feature type="domain" description="Protein kinase" evidence="7">
    <location>
        <begin position="90"/>
        <end position="348"/>
    </location>
</feature>
<dbReference type="Gene3D" id="1.10.510.10">
    <property type="entry name" value="Transferase(Phosphotransferase) domain 1"/>
    <property type="match status" value="1"/>
</dbReference>
<evidence type="ECO:0000256" key="5">
    <source>
        <dbReference type="ARBA" id="ARBA00022777"/>
    </source>
</evidence>
<dbReference type="Pfam" id="PF00069">
    <property type="entry name" value="Pkinase"/>
    <property type="match status" value="1"/>
</dbReference>
<reference evidence="8 9" key="1">
    <citation type="submission" date="2020-05" db="EMBL/GenBank/DDBJ databases">
        <title>Complete genome sequence of Gemmatimonas greenlandica TET16.</title>
        <authorList>
            <person name="Zeng Y."/>
        </authorList>
    </citation>
    <scope>NUCLEOTIDE SEQUENCE [LARGE SCALE GENOMIC DNA]</scope>
    <source>
        <strain evidence="8 9">TET16</strain>
    </source>
</reference>
<proteinExistence type="predicted"/>
<dbReference type="PANTHER" id="PTHR43289:SF6">
    <property type="entry name" value="SERINE_THREONINE-PROTEIN KINASE NEKL-3"/>
    <property type="match status" value="1"/>
</dbReference>
<dbReference type="EC" id="2.7.11.1" evidence="1"/>
<dbReference type="EMBL" id="CP053085">
    <property type="protein sequence ID" value="QJR37544.1"/>
    <property type="molecule type" value="Genomic_DNA"/>
</dbReference>
<dbReference type="GO" id="GO:0004674">
    <property type="term" value="F:protein serine/threonine kinase activity"/>
    <property type="evidence" value="ECO:0007669"/>
    <property type="project" value="UniProtKB-KW"/>
</dbReference>
<protein>
    <recommendedName>
        <fullName evidence="1">non-specific serine/threonine protein kinase</fullName>
        <ecNumber evidence="1">2.7.11.1</ecNumber>
    </recommendedName>
</protein>
<dbReference type="RefSeq" id="WP_171226979.1">
    <property type="nucleotide sequence ID" value="NZ_CP053085.1"/>
</dbReference>
<gene>
    <name evidence="8" type="ORF">HKW67_19500</name>
</gene>
<dbReference type="KEGG" id="ggr:HKW67_19500"/>
<evidence type="ECO:0000256" key="4">
    <source>
        <dbReference type="ARBA" id="ARBA00022741"/>
    </source>
</evidence>
<keyword evidence="2" id="KW-0723">Serine/threonine-protein kinase</keyword>
<dbReference type="GO" id="GO:0005524">
    <property type="term" value="F:ATP binding"/>
    <property type="evidence" value="ECO:0007669"/>
    <property type="project" value="UniProtKB-KW"/>
</dbReference>
<dbReference type="Proteomes" id="UP000500938">
    <property type="component" value="Chromosome"/>
</dbReference>
<accession>A0A6M4IRJ5</accession>
<evidence type="ECO:0000256" key="1">
    <source>
        <dbReference type="ARBA" id="ARBA00012513"/>
    </source>
</evidence>
<dbReference type="FunFam" id="1.10.510.10:FF:000021">
    <property type="entry name" value="Serine/threonine protein kinase"/>
    <property type="match status" value="1"/>
</dbReference>
<keyword evidence="4" id="KW-0547">Nucleotide-binding</keyword>
<evidence type="ECO:0000259" key="7">
    <source>
        <dbReference type="PROSITE" id="PS50011"/>
    </source>
</evidence>
<dbReference type="PROSITE" id="PS50011">
    <property type="entry name" value="PROTEIN_KINASE_DOM"/>
    <property type="match status" value="1"/>
</dbReference>